<reference evidence="2 3" key="1">
    <citation type="journal article" date="2014" name="Genome Announc.">
        <title>Draft genome sequences of eight enterohepatic helicobacter species isolated from both laboratory and wild rodents.</title>
        <authorList>
            <person name="Sheh A."/>
            <person name="Shen Z."/>
            <person name="Fox J.G."/>
        </authorList>
    </citation>
    <scope>NUCLEOTIDE SEQUENCE [LARGE SCALE GENOMIC DNA]</scope>
    <source>
        <strain evidence="2 3">MIT 96-1001</strain>
    </source>
</reference>
<feature type="domain" description="Plasmid replication protein RepL" evidence="1">
    <location>
        <begin position="17"/>
        <end position="157"/>
    </location>
</feature>
<organism evidence="2 3">
    <name type="scientific">Helicobacter magdeburgensis</name>
    <dbReference type="NCBI Taxonomy" id="471858"/>
    <lineage>
        <taxon>Bacteria</taxon>
        <taxon>Pseudomonadati</taxon>
        <taxon>Campylobacterota</taxon>
        <taxon>Epsilonproteobacteria</taxon>
        <taxon>Campylobacterales</taxon>
        <taxon>Helicobacteraceae</taxon>
        <taxon>Helicobacter</taxon>
    </lineage>
</organism>
<sequence>MSLSNGSRTDRVLSRRMTFLNHTTGEVLEKNEEVRLKAKTREEFFLVFVNNFKFLTDVPKMSLKVLASILTHYVSWNNEVLLNSTSRKDLAEKNETNVSVVYKSLANLTDSGILIKQNDRLYLNPHIFSRGTWNDIQKMRQEIVFDYDFDKLEARTTLNVTSLDKNMPKLDEIKVVGQKQYQEDNVEHTEVLIERTTDGADESEIIDLDSVSVPIENKRNEPENRIHTGNTRISEKELELAILQENNKATALRIRELELQIKLKSLR</sequence>
<dbReference type="GO" id="GO:0006260">
    <property type="term" value="P:DNA replication"/>
    <property type="evidence" value="ECO:0007669"/>
    <property type="project" value="InterPro"/>
</dbReference>
<dbReference type="GO" id="GO:0006276">
    <property type="term" value="P:plasmid maintenance"/>
    <property type="evidence" value="ECO:0007669"/>
    <property type="project" value="InterPro"/>
</dbReference>
<dbReference type="AlphaFoldDB" id="A0A4U8SVX2"/>
<dbReference type="Pfam" id="PF05732">
    <property type="entry name" value="RepL"/>
    <property type="match status" value="1"/>
</dbReference>
<dbReference type="Proteomes" id="UP000029921">
    <property type="component" value="Unassembled WGS sequence"/>
</dbReference>
<gene>
    <name evidence="2" type="ORF">LS74_010460</name>
</gene>
<comment type="caution">
    <text evidence="2">The sequence shown here is derived from an EMBL/GenBank/DDBJ whole genome shotgun (WGS) entry which is preliminary data.</text>
</comment>
<evidence type="ECO:0000259" key="1">
    <source>
        <dbReference type="Pfam" id="PF05732"/>
    </source>
</evidence>
<protein>
    <recommendedName>
        <fullName evidence="1">Plasmid replication protein RepL domain-containing protein</fullName>
    </recommendedName>
</protein>
<accession>A0A4U8SVX2</accession>
<dbReference type="InterPro" id="IPR008813">
    <property type="entry name" value="Plasmid_replication_RepL"/>
</dbReference>
<name>A0A4U8SVX2_9HELI</name>
<dbReference type="EMBL" id="JRPE02000027">
    <property type="protein sequence ID" value="TLD91079.1"/>
    <property type="molecule type" value="Genomic_DNA"/>
</dbReference>
<proteinExistence type="predicted"/>
<dbReference type="RefSeq" id="WP_034589607.1">
    <property type="nucleotide sequence ID" value="NZ_JRPE02000027.1"/>
</dbReference>
<evidence type="ECO:0000313" key="3">
    <source>
        <dbReference type="Proteomes" id="UP000029921"/>
    </source>
</evidence>
<evidence type="ECO:0000313" key="2">
    <source>
        <dbReference type="EMBL" id="TLD91079.1"/>
    </source>
</evidence>
<keyword evidence="3" id="KW-1185">Reference proteome</keyword>